<dbReference type="Gene3D" id="3.40.50.410">
    <property type="entry name" value="von Willebrand factor, type A domain"/>
    <property type="match status" value="2"/>
</dbReference>
<dbReference type="Gene3D" id="2.20.100.10">
    <property type="entry name" value="Thrombospondin type-1 (TSP1) repeat"/>
    <property type="match status" value="1"/>
</dbReference>
<gene>
    <name evidence="9" type="ORF">pdam_00007341</name>
</gene>
<dbReference type="SUPFAM" id="SSF53300">
    <property type="entry name" value="vWA-like"/>
    <property type="match status" value="2"/>
</dbReference>
<dbReference type="PROSITE" id="PS50092">
    <property type="entry name" value="TSP1"/>
    <property type="match status" value="1"/>
</dbReference>
<feature type="chain" id="PRO_5018233969" description="VWFA domain-containing protein" evidence="7">
    <location>
        <begin position="19"/>
        <end position="486"/>
    </location>
</feature>
<feature type="domain" description="VWFA" evidence="8">
    <location>
        <begin position="223"/>
        <end position="399"/>
    </location>
</feature>
<evidence type="ECO:0000313" key="9">
    <source>
        <dbReference type="EMBL" id="RMX59827.1"/>
    </source>
</evidence>
<dbReference type="GO" id="GO:0016020">
    <property type="term" value="C:membrane"/>
    <property type="evidence" value="ECO:0007669"/>
    <property type="project" value="UniProtKB-SubCell"/>
</dbReference>
<dbReference type="SMART" id="SM00327">
    <property type="entry name" value="VWA"/>
    <property type="match status" value="2"/>
</dbReference>
<dbReference type="Proteomes" id="UP000275408">
    <property type="component" value="Unassembled WGS sequence"/>
</dbReference>
<evidence type="ECO:0000256" key="1">
    <source>
        <dbReference type="ARBA" id="ARBA00004167"/>
    </source>
</evidence>
<dbReference type="InterPro" id="IPR000884">
    <property type="entry name" value="TSP1_rpt"/>
</dbReference>
<dbReference type="PANTHER" id="PTHR24020:SF20">
    <property type="entry name" value="PH DOMAIN-CONTAINING PROTEIN"/>
    <property type="match status" value="1"/>
</dbReference>
<dbReference type="Pfam" id="PF00090">
    <property type="entry name" value="TSP_1"/>
    <property type="match status" value="1"/>
</dbReference>
<comment type="subcellular location">
    <subcellularLocation>
        <location evidence="1">Membrane</location>
        <topology evidence="1">Single-pass membrane protein</topology>
    </subcellularLocation>
</comment>
<dbReference type="InterPro" id="IPR050525">
    <property type="entry name" value="ECM_Assembly_Org"/>
</dbReference>
<keyword evidence="4" id="KW-1133">Transmembrane helix</keyword>
<proteinExistence type="predicted"/>
<organism evidence="9 10">
    <name type="scientific">Pocillopora damicornis</name>
    <name type="common">Cauliflower coral</name>
    <name type="synonym">Millepora damicornis</name>
    <dbReference type="NCBI Taxonomy" id="46731"/>
    <lineage>
        <taxon>Eukaryota</taxon>
        <taxon>Metazoa</taxon>
        <taxon>Cnidaria</taxon>
        <taxon>Anthozoa</taxon>
        <taxon>Hexacorallia</taxon>
        <taxon>Scleractinia</taxon>
        <taxon>Astrocoeniina</taxon>
        <taxon>Pocilloporidae</taxon>
        <taxon>Pocillopora</taxon>
    </lineage>
</organism>
<evidence type="ECO:0000256" key="7">
    <source>
        <dbReference type="SAM" id="SignalP"/>
    </source>
</evidence>
<evidence type="ECO:0000259" key="8">
    <source>
        <dbReference type="PROSITE" id="PS50234"/>
    </source>
</evidence>
<dbReference type="EMBL" id="RCHS01000275">
    <property type="protein sequence ID" value="RMX59827.1"/>
    <property type="molecule type" value="Genomic_DNA"/>
</dbReference>
<dbReference type="SUPFAM" id="SSF82895">
    <property type="entry name" value="TSP-1 type 1 repeat"/>
    <property type="match status" value="1"/>
</dbReference>
<feature type="signal peptide" evidence="7">
    <location>
        <begin position="1"/>
        <end position="18"/>
    </location>
</feature>
<accession>A0A3M6V1R3</accession>
<dbReference type="PANTHER" id="PTHR24020">
    <property type="entry name" value="COLLAGEN ALPHA"/>
    <property type="match status" value="1"/>
</dbReference>
<dbReference type="PRINTS" id="PR00453">
    <property type="entry name" value="VWFADOMAIN"/>
</dbReference>
<dbReference type="FunFam" id="2.20.100.10:FF:000007">
    <property type="entry name" value="Thrombospondin 1"/>
    <property type="match status" value="1"/>
</dbReference>
<evidence type="ECO:0000256" key="2">
    <source>
        <dbReference type="ARBA" id="ARBA00022692"/>
    </source>
</evidence>
<keyword evidence="10" id="KW-1185">Reference proteome</keyword>
<keyword evidence="6" id="KW-1015">Disulfide bond</keyword>
<dbReference type="CDD" id="cd01450">
    <property type="entry name" value="vWFA_subfamily_ECM"/>
    <property type="match status" value="2"/>
</dbReference>
<dbReference type="AlphaFoldDB" id="A0A3M6V1R3"/>
<keyword evidence="7" id="KW-0732">Signal</keyword>
<dbReference type="InterPro" id="IPR002035">
    <property type="entry name" value="VWF_A"/>
</dbReference>
<sequence>MTVLKFVIILLSISLATAEEKSRCKLDLGLLVDTTKSIKEVNIPKLVAALKHLVQKFDITGDGTHVSLETFSKQATLHNKFNDEQYHGEDAILELISNSVNNLAQPTRLDKALRLAKDEMFKEASGQRPGVRSAMVLYTDGRSHPDTEDFYLDIVALKMRGVRIIVVGIGPDARKPKYRQVLDYIGGTNLFFVDDYKSLDDATNDILTLICPPDPCENSKGMDVAFIIDKTSSLGVPNFLLLRGFLLELVAALNIGPDATHTGIITFSRKPKVLSDFANSGLYSNEAVHDFLAKISVVLGDRTFTDKALMAAAGKLFTEEGGDRPDFPNVLIILTDGRTNPASKPFSTIIPLLEAKDVRIVAVGIGQYEDFQGQLEEIAGENVHNASNFDKLSDLFSDILAETCSVDGGFTRWSLWSECDARCGGGVQARTRNCTNPPPQGNGKTCDGPLKETRPCNEQPCSDGVIHAAVECHGNRAALNQAALKF</sequence>
<dbReference type="OrthoDB" id="5965743at2759"/>
<dbReference type="InterPro" id="IPR036383">
    <property type="entry name" value="TSP1_rpt_sf"/>
</dbReference>
<protein>
    <recommendedName>
        <fullName evidence="8">VWFA domain-containing protein</fullName>
    </recommendedName>
</protein>
<dbReference type="InterPro" id="IPR036465">
    <property type="entry name" value="vWFA_dom_sf"/>
</dbReference>
<evidence type="ECO:0000256" key="4">
    <source>
        <dbReference type="ARBA" id="ARBA00022989"/>
    </source>
</evidence>
<feature type="domain" description="VWFA" evidence="8">
    <location>
        <begin position="27"/>
        <end position="206"/>
    </location>
</feature>
<evidence type="ECO:0000313" key="10">
    <source>
        <dbReference type="Proteomes" id="UP000275408"/>
    </source>
</evidence>
<evidence type="ECO:0000256" key="6">
    <source>
        <dbReference type="ARBA" id="ARBA00023157"/>
    </source>
</evidence>
<reference evidence="9 10" key="1">
    <citation type="journal article" date="2018" name="Sci. Rep.">
        <title>Comparative analysis of the Pocillopora damicornis genome highlights role of immune system in coral evolution.</title>
        <authorList>
            <person name="Cunning R."/>
            <person name="Bay R.A."/>
            <person name="Gillette P."/>
            <person name="Baker A.C."/>
            <person name="Traylor-Knowles N."/>
        </authorList>
    </citation>
    <scope>NUCLEOTIDE SEQUENCE [LARGE SCALE GENOMIC DNA]</scope>
    <source>
        <strain evidence="9">RSMAS</strain>
        <tissue evidence="9">Whole animal</tissue>
    </source>
</reference>
<dbReference type="Pfam" id="PF00092">
    <property type="entry name" value="VWA"/>
    <property type="match status" value="2"/>
</dbReference>
<name>A0A3M6V1R3_POCDA</name>
<comment type="caution">
    <text evidence="9">The sequence shown here is derived from an EMBL/GenBank/DDBJ whole genome shotgun (WGS) entry which is preliminary data.</text>
</comment>
<evidence type="ECO:0000256" key="5">
    <source>
        <dbReference type="ARBA" id="ARBA00023136"/>
    </source>
</evidence>
<dbReference type="PROSITE" id="PS50234">
    <property type="entry name" value="VWFA"/>
    <property type="match status" value="2"/>
</dbReference>
<dbReference type="SMART" id="SM00209">
    <property type="entry name" value="TSP1"/>
    <property type="match status" value="1"/>
</dbReference>
<keyword evidence="2" id="KW-0812">Transmembrane</keyword>
<keyword evidence="3" id="KW-0677">Repeat</keyword>
<keyword evidence="5" id="KW-0472">Membrane</keyword>
<dbReference type="PRINTS" id="PR01705">
    <property type="entry name" value="TSP1REPEAT"/>
</dbReference>
<evidence type="ECO:0000256" key="3">
    <source>
        <dbReference type="ARBA" id="ARBA00022737"/>
    </source>
</evidence>